<dbReference type="AlphaFoldDB" id="A0A7J7ZQL9"/>
<proteinExistence type="predicted"/>
<reference evidence="1 2" key="1">
    <citation type="journal article" date="2020" name="Nature">
        <title>Six reference-quality genomes reveal evolution of bat adaptations.</title>
        <authorList>
            <person name="Jebb D."/>
            <person name="Huang Z."/>
            <person name="Pippel M."/>
            <person name="Hughes G.M."/>
            <person name="Lavrichenko K."/>
            <person name="Devanna P."/>
            <person name="Winkler S."/>
            <person name="Jermiin L.S."/>
            <person name="Skirmuntt E.C."/>
            <person name="Katzourakis A."/>
            <person name="Burkitt-Gray L."/>
            <person name="Ray D.A."/>
            <person name="Sullivan K.A.M."/>
            <person name="Roscito J.G."/>
            <person name="Kirilenko B.M."/>
            <person name="Davalos L.M."/>
            <person name="Corthals A.P."/>
            <person name="Power M.L."/>
            <person name="Jones G."/>
            <person name="Ransome R.D."/>
            <person name="Dechmann D.K.N."/>
            <person name="Locatelli A.G."/>
            <person name="Puechmaille S.J."/>
            <person name="Fedrigo O."/>
            <person name="Jarvis E.D."/>
            <person name="Hiller M."/>
            <person name="Vernes S.C."/>
            <person name="Myers E.W."/>
            <person name="Teeling E.C."/>
        </authorList>
    </citation>
    <scope>NUCLEOTIDE SEQUENCE [LARGE SCALE GENOMIC DNA]</scope>
    <source>
        <strain evidence="1">MRhiFer1</strain>
        <tissue evidence="1">Lung</tissue>
    </source>
</reference>
<accession>A0A7J7ZQL9</accession>
<dbReference type="EMBL" id="JACAGC010000003">
    <property type="protein sequence ID" value="KAF6376418.1"/>
    <property type="molecule type" value="Genomic_DNA"/>
</dbReference>
<evidence type="ECO:0000313" key="1">
    <source>
        <dbReference type="EMBL" id="KAF6376418.1"/>
    </source>
</evidence>
<gene>
    <name evidence="1" type="ORF">mRhiFer1_009609</name>
</gene>
<name>A0A7J7ZQL9_RHIFE</name>
<evidence type="ECO:0000313" key="2">
    <source>
        <dbReference type="Proteomes" id="UP000585614"/>
    </source>
</evidence>
<sequence length="184" mass="19708">MTVTTWTKSLEKEESPSEFKNQGLDGFWIMSKDIFKETRKDELKLMPVQIARQLKSARSHKSGYSNLRGRKQLIKGSDLDARTICRAQAAVLSVLRGERAFPLVALSTTRATVHSAAHGTLTAAAVGGVACAPSPYSHSTPTSPAAHPVVLELLGCLPNAEIPKLAPRPCFRGSSKGVSLPSAS</sequence>
<comment type="caution">
    <text evidence="1">The sequence shown here is derived from an EMBL/GenBank/DDBJ whole genome shotgun (WGS) entry which is preliminary data.</text>
</comment>
<protein>
    <submittedName>
        <fullName evidence="1">Uncharacterized protein</fullName>
    </submittedName>
</protein>
<dbReference type="Proteomes" id="UP000585614">
    <property type="component" value="Unassembled WGS sequence"/>
</dbReference>
<organism evidence="1 2">
    <name type="scientific">Rhinolophus ferrumequinum</name>
    <name type="common">Greater horseshoe bat</name>
    <dbReference type="NCBI Taxonomy" id="59479"/>
    <lineage>
        <taxon>Eukaryota</taxon>
        <taxon>Metazoa</taxon>
        <taxon>Chordata</taxon>
        <taxon>Craniata</taxon>
        <taxon>Vertebrata</taxon>
        <taxon>Euteleostomi</taxon>
        <taxon>Mammalia</taxon>
        <taxon>Eutheria</taxon>
        <taxon>Laurasiatheria</taxon>
        <taxon>Chiroptera</taxon>
        <taxon>Yinpterochiroptera</taxon>
        <taxon>Rhinolophoidea</taxon>
        <taxon>Rhinolophidae</taxon>
        <taxon>Rhinolophinae</taxon>
        <taxon>Rhinolophus</taxon>
    </lineage>
</organism>